<reference evidence="2 3" key="1">
    <citation type="journal article" date="2024" name="J Genomics">
        <title>Draft genome sequencing and assembly of Favolaschia claudopus CIRM-BRFM 2984 isolated from oak limbs.</title>
        <authorList>
            <person name="Navarro D."/>
            <person name="Drula E."/>
            <person name="Chaduli D."/>
            <person name="Cazenave R."/>
            <person name="Ahrendt S."/>
            <person name="Wang J."/>
            <person name="Lipzen A."/>
            <person name="Daum C."/>
            <person name="Barry K."/>
            <person name="Grigoriev I.V."/>
            <person name="Favel A."/>
            <person name="Rosso M.N."/>
            <person name="Martin F."/>
        </authorList>
    </citation>
    <scope>NUCLEOTIDE SEQUENCE [LARGE SCALE GENOMIC DNA]</scope>
    <source>
        <strain evidence="2 3">CIRM-BRFM 2984</strain>
    </source>
</reference>
<organism evidence="2 3">
    <name type="scientific">Favolaschia claudopus</name>
    <dbReference type="NCBI Taxonomy" id="2862362"/>
    <lineage>
        <taxon>Eukaryota</taxon>
        <taxon>Fungi</taxon>
        <taxon>Dikarya</taxon>
        <taxon>Basidiomycota</taxon>
        <taxon>Agaricomycotina</taxon>
        <taxon>Agaricomycetes</taxon>
        <taxon>Agaricomycetidae</taxon>
        <taxon>Agaricales</taxon>
        <taxon>Marasmiineae</taxon>
        <taxon>Mycenaceae</taxon>
        <taxon>Favolaschia</taxon>
    </lineage>
</organism>
<gene>
    <name evidence="2" type="ORF">R3P38DRAFT_2880515</name>
</gene>
<evidence type="ECO:0000313" key="3">
    <source>
        <dbReference type="Proteomes" id="UP001362999"/>
    </source>
</evidence>
<keyword evidence="3" id="KW-1185">Reference proteome</keyword>
<keyword evidence="1" id="KW-1133">Transmembrane helix</keyword>
<protein>
    <submittedName>
        <fullName evidence="2">Uncharacterized protein</fullName>
    </submittedName>
</protein>
<accession>A0AAW0D186</accession>
<feature type="transmembrane region" description="Helical" evidence="1">
    <location>
        <begin position="29"/>
        <end position="48"/>
    </location>
</feature>
<sequence length="64" mass="7221">MFPTRIRALYSTHLRRQMAASRWKGQNNALLLTAGLVAIVGGTYYMGFWGMDPKAQEKVQGKSF</sequence>
<proteinExistence type="predicted"/>
<dbReference type="EMBL" id="JAWWNJ010000011">
    <property type="protein sequence ID" value="KAK7044733.1"/>
    <property type="molecule type" value="Genomic_DNA"/>
</dbReference>
<dbReference type="Proteomes" id="UP001362999">
    <property type="component" value="Unassembled WGS sequence"/>
</dbReference>
<keyword evidence="1" id="KW-0472">Membrane</keyword>
<evidence type="ECO:0000313" key="2">
    <source>
        <dbReference type="EMBL" id="KAK7044733.1"/>
    </source>
</evidence>
<keyword evidence="1" id="KW-0812">Transmembrane</keyword>
<dbReference type="AlphaFoldDB" id="A0AAW0D186"/>
<evidence type="ECO:0000256" key="1">
    <source>
        <dbReference type="SAM" id="Phobius"/>
    </source>
</evidence>
<name>A0AAW0D186_9AGAR</name>
<comment type="caution">
    <text evidence="2">The sequence shown here is derived from an EMBL/GenBank/DDBJ whole genome shotgun (WGS) entry which is preliminary data.</text>
</comment>